<dbReference type="Pfam" id="PF13628">
    <property type="entry name" value="DUF4142"/>
    <property type="match status" value="1"/>
</dbReference>
<name>A0ABW2DG72_9BACT</name>
<feature type="chain" id="PRO_5046164621" evidence="1">
    <location>
        <begin position="22"/>
        <end position="188"/>
    </location>
</feature>
<comment type="caution">
    <text evidence="3">The sequence shown here is derived from an EMBL/GenBank/DDBJ whole genome shotgun (WGS) entry which is preliminary data.</text>
</comment>
<keyword evidence="4" id="KW-1185">Reference proteome</keyword>
<dbReference type="PANTHER" id="PTHR38593">
    <property type="entry name" value="BLR2558 PROTEIN"/>
    <property type="match status" value="1"/>
</dbReference>
<dbReference type="PANTHER" id="PTHR38593:SF1">
    <property type="entry name" value="BLR2558 PROTEIN"/>
    <property type="match status" value="1"/>
</dbReference>
<evidence type="ECO:0000256" key="1">
    <source>
        <dbReference type="SAM" id="SignalP"/>
    </source>
</evidence>
<gene>
    <name evidence="3" type="ORF">ACFQHR_04535</name>
</gene>
<evidence type="ECO:0000313" key="3">
    <source>
        <dbReference type="EMBL" id="MFC6996877.1"/>
    </source>
</evidence>
<reference evidence="4" key="1">
    <citation type="journal article" date="2019" name="Int. J. Syst. Evol. Microbiol.">
        <title>The Global Catalogue of Microorganisms (GCM) 10K type strain sequencing project: providing services to taxonomists for standard genome sequencing and annotation.</title>
        <authorList>
            <consortium name="The Broad Institute Genomics Platform"/>
            <consortium name="The Broad Institute Genome Sequencing Center for Infectious Disease"/>
            <person name="Wu L."/>
            <person name="Ma J."/>
        </authorList>
    </citation>
    <scope>NUCLEOTIDE SEQUENCE [LARGE SCALE GENOMIC DNA]</scope>
    <source>
        <strain evidence="4">CGMCC 4.7393</strain>
    </source>
</reference>
<feature type="domain" description="DUF4142" evidence="2">
    <location>
        <begin position="52"/>
        <end position="183"/>
    </location>
</feature>
<evidence type="ECO:0000313" key="4">
    <source>
        <dbReference type="Proteomes" id="UP001596405"/>
    </source>
</evidence>
<accession>A0ABW2DG72</accession>
<dbReference type="Proteomes" id="UP001596405">
    <property type="component" value="Unassembled WGS sequence"/>
</dbReference>
<dbReference type="EMBL" id="JBHSYQ010000003">
    <property type="protein sequence ID" value="MFC6996877.1"/>
    <property type="molecule type" value="Genomic_DNA"/>
</dbReference>
<evidence type="ECO:0000259" key="2">
    <source>
        <dbReference type="Pfam" id="PF13628"/>
    </source>
</evidence>
<protein>
    <submittedName>
        <fullName evidence="3">DUF4142 domain-containing protein</fullName>
    </submittedName>
</protein>
<dbReference type="InterPro" id="IPR025419">
    <property type="entry name" value="DUF4142"/>
</dbReference>
<dbReference type="Gene3D" id="1.20.1260.10">
    <property type="match status" value="1"/>
</dbReference>
<dbReference type="PROSITE" id="PS51257">
    <property type="entry name" value="PROKAR_LIPOPROTEIN"/>
    <property type="match status" value="1"/>
</dbReference>
<proteinExistence type="predicted"/>
<sequence>MKNYLSTLCCSAALLFMTSCGGSSDSTSVDAAGKHNENLLESTGKSEKAGWFVAETASSNLYLQEMGRLASSKATDPQIKEFGQVLLSHHEQLNNQLKQISDLKNLMTPSSMGNNHQKAFNQTLEQTGQEFDKAFIEKVEKEHEDLIEKFQEFTEDGADAEYKNFASQALPTLQAHQKRAQALKDAQP</sequence>
<dbReference type="RefSeq" id="WP_082883091.1">
    <property type="nucleotide sequence ID" value="NZ_JBHSYQ010000003.1"/>
</dbReference>
<organism evidence="3 4">
    <name type="scientific">Rufibacter roseus</name>
    <dbReference type="NCBI Taxonomy" id="1567108"/>
    <lineage>
        <taxon>Bacteria</taxon>
        <taxon>Pseudomonadati</taxon>
        <taxon>Bacteroidota</taxon>
        <taxon>Cytophagia</taxon>
        <taxon>Cytophagales</taxon>
        <taxon>Hymenobacteraceae</taxon>
        <taxon>Rufibacter</taxon>
    </lineage>
</organism>
<feature type="signal peptide" evidence="1">
    <location>
        <begin position="1"/>
        <end position="21"/>
    </location>
</feature>
<dbReference type="InterPro" id="IPR012347">
    <property type="entry name" value="Ferritin-like"/>
</dbReference>
<keyword evidence="1" id="KW-0732">Signal</keyword>